<dbReference type="EMBL" id="JAVDYC010000001">
    <property type="protein sequence ID" value="MDR7325699.1"/>
    <property type="molecule type" value="Genomic_DNA"/>
</dbReference>
<dbReference type="AlphaFoldDB" id="A0AAE3ZTA6"/>
<gene>
    <name evidence="3" type="ORF">J2S44_005949</name>
</gene>
<dbReference type="SUPFAM" id="SSF52499">
    <property type="entry name" value="Isochorismatase-like hydrolases"/>
    <property type="match status" value="1"/>
</dbReference>
<reference evidence="3 4" key="1">
    <citation type="submission" date="2023-07" db="EMBL/GenBank/DDBJ databases">
        <title>Sequencing the genomes of 1000 actinobacteria strains.</title>
        <authorList>
            <person name="Klenk H.-P."/>
        </authorList>
    </citation>
    <scope>NUCLEOTIDE SEQUENCE [LARGE SCALE GENOMIC DNA]</scope>
    <source>
        <strain evidence="3 4">DSM 44711</strain>
    </source>
</reference>
<keyword evidence="1 3" id="KW-0378">Hydrolase</keyword>
<accession>A0AAE3ZTA6</accession>
<feature type="domain" description="Isochorismatase-like" evidence="2">
    <location>
        <begin position="32"/>
        <end position="199"/>
    </location>
</feature>
<dbReference type="Proteomes" id="UP001183629">
    <property type="component" value="Unassembled WGS sequence"/>
</dbReference>
<dbReference type="InterPro" id="IPR050272">
    <property type="entry name" value="Isochorismatase-like_hydrls"/>
</dbReference>
<dbReference type="PANTHER" id="PTHR43540">
    <property type="entry name" value="PEROXYUREIDOACRYLATE/UREIDOACRYLATE AMIDOHYDROLASE-RELATED"/>
    <property type="match status" value="1"/>
</dbReference>
<sequence length="204" mass="21845">MSIPVVDPYPLPEVEELPRGRVSWKVEPARAVLLVHDLQRHFLRYYTPGTSPLAPMLDAIAGLRARAAALGVPVVFSAQPGGQTPAQRGLQLQMWGDGVGPGAPAEIAVPLADGETLMPKWRYNAFHRTTLDTLMGTRDQLIICGVYAHIGVAATATDAFMRDIQAFVVSDAVADFSRADHDAALARVADHCGVVLPAADVFPT</sequence>
<dbReference type="Pfam" id="PF00857">
    <property type="entry name" value="Isochorismatase"/>
    <property type="match status" value="1"/>
</dbReference>
<dbReference type="Gene3D" id="3.40.50.850">
    <property type="entry name" value="Isochorismatase-like"/>
    <property type="match status" value="1"/>
</dbReference>
<proteinExistence type="predicted"/>
<dbReference type="InterPro" id="IPR000868">
    <property type="entry name" value="Isochorismatase-like_dom"/>
</dbReference>
<keyword evidence="3" id="KW-0456">Lyase</keyword>
<evidence type="ECO:0000256" key="1">
    <source>
        <dbReference type="ARBA" id="ARBA00022801"/>
    </source>
</evidence>
<dbReference type="PANTHER" id="PTHR43540:SF3">
    <property type="entry name" value="ENTEROBACTIN SYNTHASE COMPONENT B"/>
    <property type="match status" value="1"/>
</dbReference>
<dbReference type="InterPro" id="IPR036380">
    <property type="entry name" value="Isochorismatase-like_sf"/>
</dbReference>
<protein>
    <submittedName>
        <fullName evidence="3">Bifunctional isochorismate lyase/aryl carrier protein</fullName>
        <ecNumber evidence="3">3.3.2.1</ecNumber>
    </submittedName>
</protein>
<dbReference type="GO" id="GO:0008908">
    <property type="term" value="F:isochorismatase activity"/>
    <property type="evidence" value="ECO:0007669"/>
    <property type="project" value="UniProtKB-EC"/>
</dbReference>
<name>A0AAE3ZTA6_9ACTN</name>
<dbReference type="PRINTS" id="PR01398">
    <property type="entry name" value="ISCHRISMTASE"/>
</dbReference>
<evidence type="ECO:0000313" key="4">
    <source>
        <dbReference type="Proteomes" id="UP001183629"/>
    </source>
</evidence>
<comment type="caution">
    <text evidence="3">The sequence shown here is derived from an EMBL/GenBank/DDBJ whole genome shotgun (WGS) entry which is preliminary data.</text>
</comment>
<dbReference type="GO" id="GO:0016829">
    <property type="term" value="F:lyase activity"/>
    <property type="evidence" value="ECO:0007669"/>
    <property type="project" value="UniProtKB-KW"/>
</dbReference>
<dbReference type="InterPro" id="IPR016291">
    <property type="entry name" value="Isochorismatase"/>
</dbReference>
<evidence type="ECO:0000313" key="3">
    <source>
        <dbReference type="EMBL" id="MDR7325699.1"/>
    </source>
</evidence>
<organism evidence="3 4">
    <name type="scientific">Catenuloplanes niger</name>
    <dbReference type="NCBI Taxonomy" id="587534"/>
    <lineage>
        <taxon>Bacteria</taxon>
        <taxon>Bacillati</taxon>
        <taxon>Actinomycetota</taxon>
        <taxon>Actinomycetes</taxon>
        <taxon>Micromonosporales</taxon>
        <taxon>Micromonosporaceae</taxon>
        <taxon>Catenuloplanes</taxon>
    </lineage>
</organism>
<dbReference type="RefSeq" id="WP_310420636.1">
    <property type="nucleotide sequence ID" value="NZ_JAVDYC010000001.1"/>
</dbReference>
<dbReference type="EC" id="3.3.2.1" evidence="3"/>
<keyword evidence="4" id="KW-1185">Reference proteome</keyword>
<evidence type="ECO:0000259" key="2">
    <source>
        <dbReference type="Pfam" id="PF00857"/>
    </source>
</evidence>